<proteinExistence type="predicted"/>
<reference evidence="2 3" key="1">
    <citation type="submission" date="2020-04" db="EMBL/GenBank/DDBJ databases">
        <title>Acinetobacter Taxon 24.</title>
        <authorList>
            <person name="Nemec A."/>
            <person name="Radolfova-Krizova L."/>
            <person name="Higgins P.G."/>
            <person name="Spanelova P."/>
        </authorList>
    </citation>
    <scope>NUCLEOTIDE SEQUENCE [LARGE SCALE GENOMIC DNA]</scope>
    <source>
        <strain evidence="2 3">ANC 5380</strain>
    </source>
</reference>
<keyword evidence="1" id="KW-0812">Transmembrane</keyword>
<name>A0A7Y2WCH7_9GAMM</name>
<dbReference type="InterPro" id="IPR007820">
    <property type="entry name" value="AbrB_fam"/>
</dbReference>
<dbReference type="PANTHER" id="PTHR38457:SF1">
    <property type="entry name" value="REGULATOR ABRB-RELATED"/>
    <property type="match status" value="1"/>
</dbReference>
<feature type="transmembrane region" description="Helical" evidence="1">
    <location>
        <begin position="254"/>
        <end position="277"/>
    </location>
</feature>
<keyword evidence="1" id="KW-1133">Transmembrane helix</keyword>
<dbReference type="InterPro" id="IPR017516">
    <property type="entry name" value="AbrB_dup"/>
</dbReference>
<gene>
    <name evidence="2" type="ORF">HLH17_17720</name>
</gene>
<dbReference type="EMBL" id="JABERL010000086">
    <property type="protein sequence ID" value="NNH79432.1"/>
    <property type="molecule type" value="Genomic_DNA"/>
</dbReference>
<keyword evidence="1" id="KW-0472">Membrane</keyword>
<dbReference type="PIRSF" id="PIRSF038991">
    <property type="entry name" value="Protein_AbrB"/>
    <property type="match status" value="1"/>
</dbReference>
<feature type="transmembrane region" description="Helical" evidence="1">
    <location>
        <begin position="226"/>
        <end position="248"/>
    </location>
</feature>
<feature type="transmembrane region" description="Helical" evidence="1">
    <location>
        <begin position="138"/>
        <end position="161"/>
    </location>
</feature>
<evidence type="ECO:0000313" key="3">
    <source>
        <dbReference type="Proteomes" id="UP000569202"/>
    </source>
</evidence>
<evidence type="ECO:0000256" key="1">
    <source>
        <dbReference type="SAM" id="Phobius"/>
    </source>
</evidence>
<evidence type="ECO:0000313" key="2">
    <source>
        <dbReference type="EMBL" id="NNH79432.1"/>
    </source>
</evidence>
<sequence>MSNAKGLVIALIGALLANYLHIPLPWLLGPLLAALLCGSIGRPLVCDPCWRLGGQIIIGMALGLYFTPDLVQAVTAYWGFILFGIVWSLLLGTILAGLQYKVNRLDWATAWFSSAIGSASEMVNIAERQHAQVEKVVAAHSLRIVVLVVLVPVFMALYFQVDWSSINIQKTEPYRFIQVLLLFAFALLFGKVFQLLNVLNAWILGPLTIIGLLSFLGMLDFSFPDWFIFLGQLCIGWSLGSKFPFNFLKNNKKFIGLTFIFNVLALALSIVFALLLIRVSHADEQILILGFSPGGIVEMSLTAKALGLAVPIVVAFQLSRLIFVILTTHYFYQLSKSIFFKSMDR</sequence>
<feature type="transmembrane region" description="Helical" evidence="1">
    <location>
        <begin position="199"/>
        <end position="219"/>
    </location>
</feature>
<dbReference type="AlphaFoldDB" id="A0A7Y2WCH7"/>
<dbReference type="PANTHER" id="PTHR38457">
    <property type="entry name" value="REGULATOR ABRB-RELATED"/>
    <property type="match status" value="1"/>
</dbReference>
<feature type="transmembrane region" description="Helical" evidence="1">
    <location>
        <begin position="173"/>
        <end position="193"/>
    </location>
</feature>
<feature type="transmembrane region" description="Helical" evidence="1">
    <location>
        <begin position="309"/>
        <end position="332"/>
    </location>
</feature>
<feature type="transmembrane region" description="Helical" evidence="1">
    <location>
        <begin position="78"/>
        <end position="98"/>
    </location>
</feature>
<comment type="caution">
    <text evidence="2">The sequence shown here is derived from an EMBL/GenBank/DDBJ whole genome shotgun (WGS) entry which is preliminary data.</text>
</comment>
<protein>
    <submittedName>
        <fullName evidence="2">AbrB family transcriptional regulator</fullName>
    </submittedName>
</protein>
<dbReference type="NCBIfam" id="TIGR03082">
    <property type="entry name" value="Gneg_AbrB_dup"/>
    <property type="match status" value="2"/>
</dbReference>
<organism evidence="2 3">
    <name type="scientific">Acinetobacter terrae</name>
    <dbReference type="NCBI Taxonomy" id="2731247"/>
    <lineage>
        <taxon>Bacteria</taxon>
        <taxon>Pseudomonadati</taxon>
        <taxon>Pseudomonadota</taxon>
        <taxon>Gammaproteobacteria</taxon>
        <taxon>Moraxellales</taxon>
        <taxon>Moraxellaceae</taxon>
        <taxon>Acinetobacter</taxon>
        <taxon>Acinetobacter Taxon 24</taxon>
    </lineage>
</organism>
<feature type="transmembrane region" description="Helical" evidence="1">
    <location>
        <begin position="6"/>
        <end position="37"/>
    </location>
</feature>
<dbReference type="GO" id="GO:0016020">
    <property type="term" value="C:membrane"/>
    <property type="evidence" value="ECO:0007669"/>
    <property type="project" value="InterPro"/>
</dbReference>
<dbReference type="GO" id="GO:0010468">
    <property type="term" value="P:regulation of gene expression"/>
    <property type="evidence" value="ECO:0007669"/>
    <property type="project" value="InterPro"/>
</dbReference>
<dbReference type="Pfam" id="PF05145">
    <property type="entry name" value="AbrB"/>
    <property type="match status" value="1"/>
</dbReference>
<dbReference type="Proteomes" id="UP000569202">
    <property type="component" value="Unassembled WGS sequence"/>
</dbReference>
<accession>A0A7Y2WCH7</accession>